<organism evidence="1">
    <name type="scientific">hydrothermal vent metagenome</name>
    <dbReference type="NCBI Taxonomy" id="652676"/>
    <lineage>
        <taxon>unclassified sequences</taxon>
        <taxon>metagenomes</taxon>
        <taxon>ecological metagenomes</taxon>
    </lineage>
</organism>
<dbReference type="EMBL" id="UOGF01000018">
    <property type="protein sequence ID" value="VAX26916.1"/>
    <property type="molecule type" value="Genomic_DNA"/>
</dbReference>
<sequence length="163" mass="18501">MIRVAALTSGVSVPSSRFRVRQHLTSLKRAGVMVKEYSPMISKYAGFPGIPTNITALRYLLFPLYVFWSGLELAVRARGVLGTWKADLTWLERELFPGCLTWEPLLKRPYVFDVDDSIWIKRPFARSAMIRIARDAEVVLAGNDYIADWFSAYSKNVQIVPTA</sequence>
<protein>
    <recommendedName>
        <fullName evidence="2">Glycosyltransferase</fullName>
    </recommendedName>
</protein>
<accession>A0A3B1C8S8</accession>
<gene>
    <name evidence="1" type="ORF">MNBD_NITROSPIRAE01-845</name>
</gene>
<feature type="non-terminal residue" evidence="1">
    <location>
        <position position="163"/>
    </location>
</feature>
<evidence type="ECO:0000313" key="1">
    <source>
        <dbReference type="EMBL" id="VAX26916.1"/>
    </source>
</evidence>
<proteinExistence type="predicted"/>
<name>A0A3B1C8S8_9ZZZZ</name>
<reference evidence="1" key="1">
    <citation type="submission" date="2018-06" db="EMBL/GenBank/DDBJ databases">
        <authorList>
            <person name="Zhirakovskaya E."/>
        </authorList>
    </citation>
    <scope>NUCLEOTIDE SEQUENCE</scope>
</reference>
<dbReference type="AlphaFoldDB" id="A0A3B1C8S8"/>
<evidence type="ECO:0008006" key="2">
    <source>
        <dbReference type="Google" id="ProtNLM"/>
    </source>
</evidence>